<dbReference type="Gene3D" id="3.30.700.10">
    <property type="entry name" value="Glycoprotein, Type 4 Pilin"/>
    <property type="match status" value="1"/>
</dbReference>
<accession>A0A2H5X943</accession>
<organism evidence="3 4">
    <name type="scientific">Candidatus Fervidibacter japonicus</name>
    <dbReference type="NCBI Taxonomy" id="2035412"/>
    <lineage>
        <taxon>Bacteria</taxon>
        <taxon>Candidatus Fervidibacterota</taxon>
        <taxon>Candidatus Fervidibacter</taxon>
    </lineage>
</organism>
<dbReference type="InterPro" id="IPR045584">
    <property type="entry name" value="Pilin-like"/>
</dbReference>
<dbReference type="Proteomes" id="UP000236173">
    <property type="component" value="Unassembled WGS sequence"/>
</dbReference>
<gene>
    <name evidence="3" type="ORF">HRbin17_00195</name>
</gene>
<keyword evidence="1" id="KW-0472">Membrane</keyword>
<dbReference type="PANTHER" id="PTHR30093:SF2">
    <property type="entry name" value="TYPE II SECRETION SYSTEM PROTEIN H"/>
    <property type="match status" value="1"/>
</dbReference>
<comment type="caution">
    <text evidence="3">The sequence shown here is derived from an EMBL/GenBank/DDBJ whole genome shotgun (WGS) entry which is preliminary data.</text>
</comment>
<feature type="transmembrane region" description="Helical" evidence="1">
    <location>
        <begin position="12"/>
        <end position="30"/>
    </location>
</feature>
<evidence type="ECO:0000256" key="1">
    <source>
        <dbReference type="SAM" id="Phobius"/>
    </source>
</evidence>
<dbReference type="NCBIfam" id="TIGR02532">
    <property type="entry name" value="IV_pilin_GFxxxE"/>
    <property type="match status" value="1"/>
</dbReference>
<feature type="domain" description="DUF1559" evidence="2">
    <location>
        <begin position="32"/>
        <end position="88"/>
    </location>
</feature>
<dbReference type="PANTHER" id="PTHR30093">
    <property type="entry name" value="GENERAL SECRETION PATHWAY PROTEIN G"/>
    <property type="match status" value="1"/>
</dbReference>
<dbReference type="InterPro" id="IPR011453">
    <property type="entry name" value="DUF1559"/>
</dbReference>
<dbReference type="AlphaFoldDB" id="A0A2H5X943"/>
<keyword evidence="1" id="KW-1133">Transmembrane helix</keyword>
<proteinExistence type="predicted"/>
<evidence type="ECO:0000313" key="3">
    <source>
        <dbReference type="EMBL" id="GBC97706.1"/>
    </source>
</evidence>
<evidence type="ECO:0000313" key="4">
    <source>
        <dbReference type="Proteomes" id="UP000236173"/>
    </source>
</evidence>
<name>A0A2H5X943_9BACT</name>
<evidence type="ECO:0000259" key="2">
    <source>
        <dbReference type="Pfam" id="PF07596"/>
    </source>
</evidence>
<reference evidence="4" key="1">
    <citation type="submission" date="2017-09" db="EMBL/GenBank/DDBJ databases">
        <title>Metaegenomics of thermophilic ammonia-oxidizing enrichment culture.</title>
        <authorList>
            <person name="Kato S."/>
            <person name="Suzuki K."/>
        </authorList>
    </citation>
    <scope>NUCLEOTIDE SEQUENCE [LARGE SCALE GENOMIC DNA]</scope>
</reference>
<protein>
    <recommendedName>
        <fullName evidence="2">DUF1559 domain-containing protein</fullName>
    </recommendedName>
</protein>
<dbReference type="InterPro" id="IPR012902">
    <property type="entry name" value="N_methyl_site"/>
</dbReference>
<dbReference type="Pfam" id="PF07596">
    <property type="entry name" value="SBP_bac_10"/>
    <property type="match status" value="1"/>
</dbReference>
<keyword evidence="1" id="KW-0812">Transmembrane</keyword>
<dbReference type="Pfam" id="PF07963">
    <property type="entry name" value="N_methyl"/>
    <property type="match status" value="1"/>
</dbReference>
<dbReference type="EMBL" id="BEHT01000002">
    <property type="protein sequence ID" value="GBC97706.1"/>
    <property type="molecule type" value="Genomic_DNA"/>
</dbReference>
<sequence length="272" mass="30628">MQRHFGFTLIELLVVIAIIAILAAMLFPVFSQVREKARQTTCLSNQKQIGLAFMAYAQDYDEMLPPSNYAPDPNAPNWVWQQFVEPYIKGNFPSNVVASQNQRISIFVCPSWDRSLGTLGADISSWLQWMVTRPSSSYCSNYWVMGSFDRLLAPALRRPPVSLAQIQTPAQTVLAGEGLGTCVWSPGDDTGPPYPHASYRDCSYNYVYGRFRHNDGANHIFSDGHAKWFKSVMPSFTRTGPNYANIIPNRSTANIVYRRSLAPNPAGWFRDD</sequence>
<dbReference type="SUPFAM" id="SSF54523">
    <property type="entry name" value="Pili subunits"/>
    <property type="match status" value="1"/>
</dbReference>